<accession>A0A2A5J4E2</accession>
<dbReference type="EMBL" id="NOVD01000038">
    <property type="protein sequence ID" value="PCK24059.1"/>
    <property type="molecule type" value="Genomic_DNA"/>
</dbReference>
<dbReference type="Gene3D" id="1.10.260.40">
    <property type="entry name" value="lambda repressor-like DNA-binding domains"/>
    <property type="match status" value="1"/>
</dbReference>
<dbReference type="SUPFAM" id="SSF47413">
    <property type="entry name" value="lambda repressor-like DNA-binding domains"/>
    <property type="match status" value="1"/>
</dbReference>
<dbReference type="CDD" id="cd00093">
    <property type="entry name" value="HTH_XRE"/>
    <property type="match status" value="1"/>
</dbReference>
<gene>
    <name evidence="2" type="ORF">CHR55_27830</name>
</gene>
<evidence type="ECO:0000313" key="3">
    <source>
        <dbReference type="Proteomes" id="UP000230886"/>
    </source>
</evidence>
<dbReference type="GO" id="GO:0003677">
    <property type="term" value="F:DNA binding"/>
    <property type="evidence" value="ECO:0007669"/>
    <property type="project" value="InterPro"/>
</dbReference>
<dbReference type="InterPro" id="IPR010982">
    <property type="entry name" value="Lambda_DNA-bd_dom_sf"/>
</dbReference>
<name>A0A2A5J4E2_RHOSG</name>
<comment type="caution">
    <text evidence="2">The sequence shown here is derived from an EMBL/GenBank/DDBJ whole genome shotgun (WGS) entry which is preliminary data.</text>
</comment>
<sequence length="126" mass="14075">MSSRQKAQESMIYDDFARWIRERLDTGPYSDDIDAARKLGVPPSTVVRWLGAIRYPTRATTREVATLFDVPIHEVLVAAGYMTPDEAARGGAVSGLDDFSTEELQIELTRRATSSQRIDDARLRTG</sequence>
<dbReference type="Proteomes" id="UP000230886">
    <property type="component" value="Unassembled WGS sequence"/>
</dbReference>
<reference evidence="2 3" key="1">
    <citation type="submission" date="2017-07" db="EMBL/GenBank/DDBJ databases">
        <title>Draft sequence of Rhodococcus enclensis 23b-28.</title>
        <authorList>
            <person name="Besaury L."/>
            <person name="Sancelme M."/>
            <person name="Amato P."/>
            <person name="Lallement A."/>
            <person name="Delort A.-M."/>
        </authorList>
    </citation>
    <scope>NUCLEOTIDE SEQUENCE [LARGE SCALE GENOMIC DNA]</scope>
    <source>
        <strain evidence="2 3">23b-28</strain>
    </source>
</reference>
<dbReference type="InterPro" id="IPR001387">
    <property type="entry name" value="Cro/C1-type_HTH"/>
</dbReference>
<dbReference type="PROSITE" id="PS50943">
    <property type="entry name" value="HTH_CROC1"/>
    <property type="match status" value="1"/>
</dbReference>
<protein>
    <recommendedName>
        <fullName evidence="1">HTH cro/C1-type domain-containing protein</fullName>
    </recommendedName>
</protein>
<evidence type="ECO:0000259" key="1">
    <source>
        <dbReference type="PROSITE" id="PS50943"/>
    </source>
</evidence>
<organism evidence="2 3">
    <name type="scientific">Rhodococcus qingshengii</name>
    <dbReference type="NCBI Taxonomy" id="334542"/>
    <lineage>
        <taxon>Bacteria</taxon>
        <taxon>Bacillati</taxon>
        <taxon>Actinomycetota</taxon>
        <taxon>Actinomycetes</taxon>
        <taxon>Mycobacteriales</taxon>
        <taxon>Nocardiaceae</taxon>
        <taxon>Rhodococcus</taxon>
        <taxon>Rhodococcus erythropolis group</taxon>
    </lineage>
</organism>
<feature type="domain" description="HTH cro/C1-type" evidence="1">
    <location>
        <begin position="36"/>
        <end position="75"/>
    </location>
</feature>
<dbReference type="AlphaFoldDB" id="A0A2A5J4E2"/>
<proteinExistence type="predicted"/>
<dbReference type="RefSeq" id="WP_099698577.1">
    <property type="nucleotide sequence ID" value="NZ_NOVD01000038.1"/>
</dbReference>
<evidence type="ECO:0000313" key="2">
    <source>
        <dbReference type="EMBL" id="PCK24059.1"/>
    </source>
</evidence>